<evidence type="ECO:0000313" key="3">
    <source>
        <dbReference type="Proteomes" id="UP001206821"/>
    </source>
</evidence>
<reference evidence="2 3" key="1">
    <citation type="submission" date="2022-07" db="EMBL/GenBank/DDBJ databases">
        <title>Genomic and pangenome structural analysis of the polyextremophile Exiguobacterium.</title>
        <authorList>
            <person name="Shen L."/>
        </authorList>
    </citation>
    <scope>NUCLEOTIDE SEQUENCE [LARGE SCALE GENOMIC DNA]</scope>
    <source>
        <strain evidence="2 3">12_1</strain>
    </source>
</reference>
<sequence>MQLTRAGEDVSVLKSYVCRPFERGYTMLELTFVLMLVPLFVGLLVHLLSLGETLYEQPRGNVTTTSQLFVRKVIDSRDCAVKDGRLIGVYVRPDETTWSWTLKQINGNLVMVGDGGGNLLFVRGIEQYRVESVGQGYQIRFDDRHGKREKYVMCMRAASSSSLP</sequence>
<gene>
    <name evidence="2" type="ORF">NQG31_08500</name>
</gene>
<comment type="caution">
    <text evidence="2">The sequence shown here is derived from an EMBL/GenBank/DDBJ whole genome shotgun (WGS) entry which is preliminary data.</text>
</comment>
<proteinExistence type="predicted"/>
<keyword evidence="3" id="KW-1185">Reference proteome</keyword>
<dbReference type="Proteomes" id="UP001206821">
    <property type="component" value="Unassembled WGS sequence"/>
</dbReference>
<name>A0ABT2KYS5_9BACL</name>
<accession>A0ABT2KYS5</accession>
<evidence type="ECO:0000313" key="2">
    <source>
        <dbReference type="EMBL" id="MCT4795584.1"/>
    </source>
</evidence>
<dbReference type="RefSeq" id="WP_156028828.1">
    <property type="nucleotide sequence ID" value="NZ_CP073101.1"/>
</dbReference>
<keyword evidence="1" id="KW-0812">Transmembrane</keyword>
<feature type="transmembrane region" description="Helical" evidence="1">
    <location>
        <begin position="30"/>
        <end position="50"/>
    </location>
</feature>
<evidence type="ECO:0008006" key="4">
    <source>
        <dbReference type="Google" id="ProtNLM"/>
    </source>
</evidence>
<keyword evidence="1" id="KW-1133">Transmembrane helix</keyword>
<dbReference type="EMBL" id="JANIEK010000029">
    <property type="protein sequence ID" value="MCT4795584.1"/>
    <property type="molecule type" value="Genomic_DNA"/>
</dbReference>
<protein>
    <recommendedName>
        <fullName evidence="4">Prepilin-type N-terminal cleavage/methylation domain-containing protein</fullName>
    </recommendedName>
</protein>
<evidence type="ECO:0000256" key="1">
    <source>
        <dbReference type="SAM" id="Phobius"/>
    </source>
</evidence>
<keyword evidence="1" id="KW-0472">Membrane</keyword>
<organism evidence="2 3">
    <name type="scientific">Exiguobacterium alkaliphilum</name>
    <dbReference type="NCBI Taxonomy" id="1428684"/>
    <lineage>
        <taxon>Bacteria</taxon>
        <taxon>Bacillati</taxon>
        <taxon>Bacillota</taxon>
        <taxon>Bacilli</taxon>
        <taxon>Bacillales</taxon>
        <taxon>Bacillales Family XII. Incertae Sedis</taxon>
        <taxon>Exiguobacterium</taxon>
    </lineage>
</organism>